<dbReference type="PROSITE" id="PS50853">
    <property type="entry name" value="FN3"/>
    <property type="match status" value="1"/>
</dbReference>
<feature type="chain" id="PRO_5028173324" description="Fibronectin type-III domain-containing protein" evidence="2">
    <location>
        <begin position="25"/>
        <end position="2188"/>
    </location>
</feature>
<dbReference type="Gene3D" id="2.60.40.10">
    <property type="entry name" value="Immunoglobulins"/>
    <property type="match status" value="1"/>
</dbReference>
<dbReference type="InterPro" id="IPR003961">
    <property type="entry name" value="FN3_dom"/>
</dbReference>
<reference evidence="4" key="1">
    <citation type="journal article" date="2020" name="mSystems">
        <title>Genome- and Community-Level Interaction Insights into Carbon Utilization and Element Cycling Functions of Hydrothermarchaeota in Hydrothermal Sediment.</title>
        <authorList>
            <person name="Zhou Z."/>
            <person name="Liu Y."/>
            <person name="Xu W."/>
            <person name="Pan J."/>
            <person name="Luo Z.H."/>
            <person name="Li M."/>
        </authorList>
    </citation>
    <scope>NUCLEOTIDE SEQUENCE [LARGE SCALE GENOMIC DNA]</scope>
    <source>
        <strain evidence="4">SpSt-906</strain>
    </source>
</reference>
<dbReference type="InterPro" id="IPR013783">
    <property type="entry name" value="Ig-like_fold"/>
</dbReference>
<dbReference type="PANTHER" id="PTHR16897:SF2">
    <property type="entry name" value="OS03G0226600 PROTEIN"/>
    <property type="match status" value="1"/>
</dbReference>
<sequence>MKRPNNKIKLFIIFFFFFNLSLFAQDFSLTLSCQTYPSPFIADWENNSGIVNISINYTGTSVETVRLESRAVSVERGEIARGQSDSIIFTAPQTIYRDNRDFLNYRNITYNSEYREQIVRTGRLLEGSYTLYVQLVRVRSGAVLDEKQATFYILSFNPPSLVAPTNLDTVRIQFPTFQWTPATSHPGFVVRYHLKICEIRAGQTPQVAINNIPHHSEVIVDQVSFTYPNSAPALEENKNYCWQVQAKDRNDVPIGDNEGKSEVWQFTYKTTTGPEFSLDSIRLFLARQIPVNAGVQAKVKFWGRGSGDVRGRFLIDNNPWRVFSQHTYTLPDSFFSTSLPTGEGNIGSHKLKIEITEPNELKDSINYEVVRDTGLRLDSLLLVDGVALIKEISNPLTPDGPPGSNRYRFPDGTTATIKLLSLDNNSVASCTLSNFKIILNPSDRFRSQIDTGLVQRTAGEDTSFFGYKNDFLKISKVRFEKRGSPVDFISVNAKLNIPKINITLYEINDLIVKRNGIEGKGFSTTQEFSRWGVTFSLHDISGNRAITVGKTGDTLWASFSGDIKLSRQGTQTILTQFTNFKVTHRGKITGRFAFADPFRFIPNNPYLKLDTINFYDSLDQYYLRFTGKIESLPKPIDTILPRTRFSFLIDMDGRTVGKIVPLNELSPDRRGTNNDLSEFRIPVVDCTLDLTYLGITLTIVNNDLKLNQSKIELAMDIYFPFKDERDQLLPVEERRLAIGELNRLGELEGAITIDFNGNLNWNLPPSIPVIRNKRLNLGDVIRFKLEEMAIEPLPFGFVFNCSLGINVSGVSGGARIEGLKIRTNGDIEYPIVRGGGFKILEVFNVSIGLIRWSSKDTTLSFNSDQTTGEGEGRNFQSGTQSISCRGYFLMEDAEINIGSGGSVASGGFDRLLVYKPTSGGSKKVTLTGADLSIAGMQLLADYDYSNPTGNLRFAGTLNIPSGIGVTCVGKIGNRNGHPSFGLFVAARGLNIPVGPGITLTGLGGGFFWYPEEIDISTVRAHCGFTRPEMTNKFQEKRPRADDPGAFALLLYGAVEFLGSDALVTGQALLTLTTRRFDLDAEARVLKMAEPGIDAKGMLYLSVGWNPAYAEGRVQVDVNVVELISGDGYFEFYVYSSDAWGIMGGAELSVIRIVDAETDFFIGNPGFLLEVSFDFGIDIYVLSGSIDFDGMVWYKKIDPRSWGGYAGLWASADILGGLVGASFGLEGALIGEPEYLVYCVGTLRVEALWVEVFSGSIWVSIGRNGFDGGTGRNSRYDQLIEDARDMADQMEEEKERVKEAMAEAKEKMFALSEEQRQKAGMALVEASGWKYDLYRTWYDTEMEHWWWYYRYVYGLIPPIIFAQRDSGIFDPVSAELKRMRDTLRERERLTGYFLQTQIESTQARVNRRIDSYRAILEERLPTVREVGLLGSPLRGKSSQTITVQGRDTSFTVTAQVGYDIDYVQADRQKSAIDNAKSDNEQYRQELLRIAGLIDEKLLKLDSLLYISTRYRRDDMSGLCSLYYEGYKKVIDYYWLFGDYLDKNQHNAAQKISFFNRKNMFGAPCSMIILNNLRDAVNRIDFSRLRIWTSTRREIIYSVLLQEPSENWPEIPGDLEGLRNMWVSFGMEIWYNIPKAGYQEILRLAPERRDTVLAVYRRGVSNFSRSWENWTLSLDRVYTRKSEFYELLYDLYDQIELLGDVPTPVPRRTVTIRGRTYPMIVRRLNFSPASRRKSDLAQLLRPPRITSFNGEYISDATTPTGFGRLNLSWSATHPVKVVDYSFWLRKEGERFGLLPSPKTLGLAQTLWLPFIKTFSDTGNYGIFLRARGAGGYPIIRKGVVRVNYYDADVGSQRNRMSSVDTTPPTRPVITTDTVIASSGQIYAQWSAFDGESGIEEYQYRLGSYFYSPTLRRYVYNPVLDWTSSGGRTEVNIRNLNLHHGETYKLSVKAKNGVGLWSQEGERTIRIDTSPPTKPEILEFLQTLYRGPQTLFARWQRSEDRESGVLRYLYSIGKRPLGTDVVDNTTVSPTFAYFYALPSSPLKNGDTLFLTVRAFNNSRLPTVEPMTLESMDTASLIIQFSDRTPPPSFNTRFTKNISYTGSVRILTSITFAWDSTYDRESGIYAYRFRFEAENGEPITNWTDATSGMRSIDFTPSQFRNMGIGTGRFYIFKVEAINGAGLTTASSVRFSY</sequence>
<accession>A0A7C3YRU6</accession>
<feature type="domain" description="Fibronectin type-III" evidence="3">
    <location>
        <begin position="1861"/>
        <end position="1969"/>
    </location>
</feature>
<dbReference type="EMBL" id="DTMQ01000009">
    <property type="protein sequence ID" value="HGE98613.1"/>
    <property type="molecule type" value="Genomic_DNA"/>
</dbReference>
<dbReference type="PANTHER" id="PTHR16897">
    <property type="entry name" value="OS10G0105400 PROTEIN"/>
    <property type="match status" value="1"/>
</dbReference>
<gene>
    <name evidence="4" type="ORF">ENX07_00860</name>
</gene>
<keyword evidence="2" id="KW-0732">Signal</keyword>
<protein>
    <recommendedName>
        <fullName evidence="3">Fibronectin type-III domain-containing protein</fullName>
    </recommendedName>
</protein>
<name>A0A7C3YRU6_UNCW3</name>
<comment type="caution">
    <text evidence="4">The sequence shown here is derived from an EMBL/GenBank/DDBJ whole genome shotgun (WGS) entry which is preliminary data.</text>
</comment>
<evidence type="ECO:0000256" key="1">
    <source>
        <dbReference type="SAM" id="Coils"/>
    </source>
</evidence>
<organism evidence="4">
    <name type="scientific">candidate division WOR-3 bacterium</name>
    <dbReference type="NCBI Taxonomy" id="2052148"/>
    <lineage>
        <taxon>Bacteria</taxon>
        <taxon>Bacteria division WOR-3</taxon>
    </lineage>
</organism>
<evidence type="ECO:0000313" key="4">
    <source>
        <dbReference type="EMBL" id="HGE98613.1"/>
    </source>
</evidence>
<evidence type="ECO:0000256" key="2">
    <source>
        <dbReference type="SAM" id="SignalP"/>
    </source>
</evidence>
<evidence type="ECO:0000259" key="3">
    <source>
        <dbReference type="PROSITE" id="PS50853"/>
    </source>
</evidence>
<keyword evidence="1" id="KW-0175">Coiled coil</keyword>
<feature type="signal peptide" evidence="2">
    <location>
        <begin position="1"/>
        <end position="24"/>
    </location>
</feature>
<proteinExistence type="predicted"/>
<feature type="coiled-coil region" evidence="1">
    <location>
        <begin position="1272"/>
        <end position="1313"/>
    </location>
</feature>